<accession>D6TSK2</accession>
<sequence>MAKSCFVPKLAYGHMERRDLTLFPCVSAQENEYPFLHAYRVGRDRRKSLFPLHASKQVYPEVKV</sequence>
<evidence type="ECO:0000313" key="2">
    <source>
        <dbReference type="Proteomes" id="UP000004508"/>
    </source>
</evidence>
<dbReference type="STRING" id="485913.Krac_4359"/>
<name>D6TSK2_KTERA</name>
<evidence type="ECO:0000313" key="1">
    <source>
        <dbReference type="EMBL" id="EFH83403.1"/>
    </source>
</evidence>
<dbReference type="Proteomes" id="UP000004508">
    <property type="component" value="Unassembled WGS sequence"/>
</dbReference>
<dbReference type="AlphaFoldDB" id="D6TSK2"/>
<dbReference type="InParanoid" id="D6TSK2"/>
<dbReference type="EMBL" id="ADVG01000003">
    <property type="protein sequence ID" value="EFH83403.1"/>
    <property type="molecule type" value="Genomic_DNA"/>
</dbReference>
<keyword evidence="2" id="KW-1185">Reference proteome</keyword>
<protein>
    <submittedName>
        <fullName evidence="1">GntR family transcriptional regulator</fullName>
    </submittedName>
</protein>
<gene>
    <name evidence="1" type="ORF">Krac_4359</name>
</gene>
<proteinExistence type="predicted"/>
<reference evidence="1 2" key="1">
    <citation type="journal article" date="2011" name="Stand. Genomic Sci.">
        <title>Non-contiguous finished genome sequence and contextual data of the filamentous soil bacterium Ktedonobacter racemifer type strain (SOSP1-21).</title>
        <authorList>
            <person name="Chang Y.J."/>
            <person name="Land M."/>
            <person name="Hauser L."/>
            <person name="Chertkov O."/>
            <person name="Del Rio T.G."/>
            <person name="Nolan M."/>
            <person name="Copeland A."/>
            <person name="Tice H."/>
            <person name="Cheng J.F."/>
            <person name="Lucas S."/>
            <person name="Han C."/>
            <person name="Goodwin L."/>
            <person name="Pitluck S."/>
            <person name="Ivanova N."/>
            <person name="Ovchinikova G."/>
            <person name="Pati A."/>
            <person name="Chen A."/>
            <person name="Palaniappan K."/>
            <person name="Mavromatis K."/>
            <person name="Liolios K."/>
            <person name="Brettin T."/>
            <person name="Fiebig A."/>
            <person name="Rohde M."/>
            <person name="Abt B."/>
            <person name="Goker M."/>
            <person name="Detter J.C."/>
            <person name="Woyke T."/>
            <person name="Bristow J."/>
            <person name="Eisen J.A."/>
            <person name="Markowitz V."/>
            <person name="Hugenholtz P."/>
            <person name="Kyrpides N.C."/>
            <person name="Klenk H.P."/>
            <person name="Lapidus A."/>
        </authorList>
    </citation>
    <scope>NUCLEOTIDE SEQUENCE [LARGE SCALE GENOMIC DNA]</scope>
    <source>
        <strain evidence="2">DSM 44963</strain>
    </source>
</reference>
<organism evidence="1 2">
    <name type="scientific">Ktedonobacter racemifer DSM 44963</name>
    <dbReference type="NCBI Taxonomy" id="485913"/>
    <lineage>
        <taxon>Bacteria</taxon>
        <taxon>Bacillati</taxon>
        <taxon>Chloroflexota</taxon>
        <taxon>Ktedonobacteria</taxon>
        <taxon>Ktedonobacterales</taxon>
        <taxon>Ktedonobacteraceae</taxon>
        <taxon>Ktedonobacter</taxon>
    </lineage>
</organism>
<comment type="caution">
    <text evidence="1">The sequence shown here is derived from an EMBL/GenBank/DDBJ whole genome shotgun (WGS) entry which is preliminary data.</text>
</comment>